<dbReference type="InterPro" id="IPR013658">
    <property type="entry name" value="SGL"/>
</dbReference>
<dbReference type="GO" id="GO:0005509">
    <property type="term" value="F:calcium ion binding"/>
    <property type="evidence" value="ECO:0007669"/>
    <property type="project" value="TreeGrafter"/>
</dbReference>
<dbReference type="InterPro" id="IPR005511">
    <property type="entry name" value="SMP-30"/>
</dbReference>
<dbReference type="AlphaFoldDB" id="A0A6J6K569"/>
<evidence type="ECO:0000313" key="3">
    <source>
        <dbReference type="EMBL" id="CAB4644396.1"/>
    </source>
</evidence>
<dbReference type="Gene3D" id="2.120.10.30">
    <property type="entry name" value="TolB, C-terminal domain"/>
    <property type="match status" value="1"/>
</dbReference>
<dbReference type="GO" id="GO:0004341">
    <property type="term" value="F:gluconolactonase activity"/>
    <property type="evidence" value="ECO:0007669"/>
    <property type="project" value="TreeGrafter"/>
</dbReference>
<organism evidence="3">
    <name type="scientific">freshwater metagenome</name>
    <dbReference type="NCBI Taxonomy" id="449393"/>
    <lineage>
        <taxon>unclassified sequences</taxon>
        <taxon>metagenomes</taxon>
        <taxon>ecological metagenomes</taxon>
    </lineage>
</organism>
<dbReference type="PANTHER" id="PTHR10907:SF47">
    <property type="entry name" value="REGUCALCIN"/>
    <property type="match status" value="1"/>
</dbReference>
<evidence type="ECO:0000256" key="1">
    <source>
        <dbReference type="ARBA" id="ARBA00008853"/>
    </source>
</evidence>
<dbReference type="EMBL" id="CAEZVZ010000082">
    <property type="protein sequence ID" value="CAB4644396.1"/>
    <property type="molecule type" value="Genomic_DNA"/>
</dbReference>
<reference evidence="3" key="1">
    <citation type="submission" date="2020-05" db="EMBL/GenBank/DDBJ databases">
        <authorList>
            <person name="Chiriac C."/>
            <person name="Salcher M."/>
            <person name="Ghai R."/>
            <person name="Kavagutti S V."/>
        </authorList>
    </citation>
    <scope>NUCLEOTIDE SEQUENCE</scope>
</reference>
<accession>A0A6J6K569</accession>
<protein>
    <submittedName>
        <fullName evidence="3">Unannotated protein</fullName>
    </submittedName>
</protein>
<sequence>MANKPELFLEADAHTGEGPVVDGNYLHWVDIPTGLIYRTDLASAKTESVNIGKSVGAAVPLESKDGYAVAYEDGFGVVEDGELQPIDTFLSDPHYRMNDAKCDTRGRLWGGSCHNDFTAGLGKLHRWDGKASNKVMVENLALPNGLGWNKENTLMYLADSISQTILVSDFDLADDFLPSFRELITIDSGFPDGLAVDNEGCIWLAVWGAGRVIRISPQGAIIAEHHFPVSQASSCAFGADGTLYVTSARKELSESELAKQPLAGSIFTLATDTSGVPISKFKGLA</sequence>
<proteinExistence type="inferred from homology"/>
<comment type="similarity">
    <text evidence="1">Belongs to the SMP-30/CGR1 family.</text>
</comment>
<dbReference type="InterPro" id="IPR011042">
    <property type="entry name" value="6-blade_b-propeller_TolB-like"/>
</dbReference>
<evidence type="ECO:0000259" key="2">
    <source>
        <dbReference type="Pfam" id="PF08450"/>
    </source>
</evidence>
<gene>
    <name evidence="3" type="ORF">UFOPK2162_00684</name>
</gene>
<name>A0A6J6K569_9ZZZZ</name>
<dbReference type="GO" id="GO:0019853">
    <property type="term" value="P:L-ascorbic acid biosynthetic process"/>
    <property type="evidence" value="ECO:0007669"/>
    <property type="project" value="TreeGrafter"/>
</dbReference>
<dbReference type="SUPFAM" id="SSF63829">
    <property type="entry name" value="Calcium-dependent phosphotriesterase"/>
    <property type="match status" value="1"/>
</dbReference>
<feature type="domain" description="SMP-30/Gluconolactonase/LRE-like region" evidence="2">
    <location>
        <begin position="16"/>
        <end position="249"/>
    </location>
</feature>
<dbReference type="PRINTS" id="PR01790">
    <property type="entry name" value="SMP30FAMILY"/>
</dbReference>
<dbReference type="PANTHER" id="PTHR10907">
    <property type="entry name" value="REGUCALCIN"/>
    <property type="match status" value="1"/>
</dbReference>
<dbReference type="Pfam" id="PF08450">
    <property type="entry name" value="SGL"/>
    <property type="match status" value="1"/>
</dbReference>